<evidence type="ECO:0000313" key="10">
    <source>
        <dbReference type="Proteomes" id="UP000069902"/>
    </source>
</evidence>
<feature type="transmembrane region" description="Helical" evidence="8">
    <location>
        <begin position="531"/>
        <end position="549"/>
    </location>
</feature>
<feature type="transmembrane region" description="Helical" evidence="8">
    <location>
        <begin position="363"/>
        <end position="384"/>
    </location>
</feature>
<evidence type="ECO:0000256" key="1">
    <source>
        <dbReference type="ARBA" id="ARBA00004429"/>
    </source>
</evidence>
<reference evidence="10" key="1">
    <citation type="submission" date="2015-09" db="EMBL/GenBank/DDBJ databases">
        <authorList>
            <person name="Bertelli C."/>
        </authorList>
    </citation>
    <scope>NUCLEOTIDE SEQUENCE [LARGE SCALE GENOMIC DNA]</scope>
    <source>
        <strain evidence="10">KNic</strain>
    </source>
</reference>
<evidence type="ECO:0000256" key="7">
    <source>
        <dbReference type="ARBA" id="ARBA00023136"/>
    </source>
</evidence>
<keyword evidence="5 8" id="KW-0812">Transmembrane</keyword>
<dbReference type="Gene3D" id="3.30.2090.10">
    <property type="entry name" value="Multidrug efflux transporter AcrB TolC docking domain, DN and DC subdomains"/>
    <property type="match status" value="2"/>
</dbReference>
<dbReference type="InParanoid" id="A0A0U5JIJ9"/>
<dbReference type="PRINTS" id="PR00702">
    <property type="entry name" value="ACRIFLAVINRP"/>
</dbReference>
<evidence type="ECO:0000313" key="9">
    <source>
        <dbReference type="EMBL" id="CUI17622.1"/>
    </source>
</evidence>
<keyword evidence="7 8" id="KW-0472">Membrane</keyword>
<evidence type="ECO:0000256" key="3">
    <source>
        <dbReference type="ARBA" id="ARBA00022475"/>
    </source>
</evidence>
<dbReference type="Gene3D" id="3.30.70.1440">
    <property type="entry name" value="Multidrug efflux transporter AcrB pore domain"/>
    <property type="match status" value="1"/>
</dbReference>
<dbReference type="GO" id="GO:0005886">
    <property type="term" value="C:plasma membrane"/>
    <property type="evidence" value="ECO:0007669"/>
    <property type="project" value="UniProtKB-SubCell"/>
</dbReference>
<dbReference type="STRING" id="389348.PNK_2018"/>
<keyword evidence="3" id="KW-1003">Cell membrane</keyword>
<evidence type="ECO:0000256" key="4">
    <source>
        <dbReference type="ARBA" id="ARBA00022519"/>
    </source>
</evidence>
<feature type="transmembrane region" description="Helical" evidence="8">
    <location>
        <begin position="434"/>
        <end position="454"/>
    </location>
</feature>
<dbReference type="EMBL" id="LN879502">
    <property type="protein sequence ID" value="CUI17622.1"/>
    <property type="molecule type" value="Genomic_DNA"/>
</dbReference>
<dbReference type="Proteomes" id="UP000069902">
    <property type="component" value="Chromosome cPNK"/>
</dbReference>
<keyword evidence="4" id="KW-0997">Cell inner membrane</keyword>
<feature type="transmembrane region" description="Helical" evidence="8">
    <location>
        <begin position="988"/>
        <end position="1012"/>
    </location>
</feature>
<protein>
    <submittedName>
        <fullName evidence="9">Putative multidrug resistance protein</fullName>
    </submittedName>
</protein>
<dbReference type="FunFam" id="1.20.1640.10:FF:000001">
    <property type="entry name" value="Efflux pump membrane transporter"/>
    <property type="match status" value="1"/>
</dbReference>
<evidence type="ECO:0000256" key="2">
    <source>
        <dbReference type="ARBA" id="ARBA00022448"/>
    </source>
</evidence>
<keyword evidence="6 8" id="KW-1133">Transmembrane helix</keyword>
<dbReference type="InterPro" id="IPR001036">
    <property type="entry name" value="Acrflvin-R"/>
</dbReference>
<dbReference type="Gene3D" id="3.30.70.1430">
    <property type="entry name" value="Multidrug efflux transporter AcrB pore domain"/>
    <property type="match status" value="2"/>
</dbReference>
<dbReference type="Gene3D" id="1.20.1640.10">
    <property type="entry name" value="Multidrug efflux transporter AcrB transmembrane domain"/>
    <property type="match status" value="2"/>
</dbReference>
<dbReference type="SUPFAM" id="SSF82693">
    <property type="entry name" value="Multidrug efflux transporter AcrB pore domain, PN1, PN2, PC1 and PC2 subdomains"/>
    <property type="match status" value="3"/>
</dbReference>
<feature type="transmembrane region" description="Helical" evidence="8">
    <location>
        <begin position="908"/>
        <end position="933"/>
    </location>
</feature>
<organism evidence="9 10">
    <name type="scientific">Candidatus Protochlamydia naegleriophila</name>
    <dbReference type="NCBI Taxonomy" id="389348"/>
    <lineage>
        <taxon>Bacteria</taxon>
        <taxon>Pseudomonadati</taxon>
        <taxon>Chlamydiota</taxon>
        <taxon>Chlamydiia</taxon>
        <taxon>Parachlamydiales</taxon>
        <taxon>Parachlamydiaceae</taxon>
        <taxon>Candidatus Protochlamydia</taxon>
    </lineage>
</organism>
<dbReference type="AlphaFoldDB" id="A0A0U5JIJ9"/>
<dbReference type="PANTHER" id="PTHR32063:SF21">
    <property type="entry name" value="MULTIDRUG RESISTANCE PROTEIN MDTB"/>
    <property type="match status" value="1"/>
</dbReference>
<dbReference type="KEGG" id="pnl:PNK_2018"/>
<feature type="transmembrane region" description="Helical" evidence="8">
    <location>
        <begin position="339"/>
        <end position="356"/>
    </location>
</feature>
<gene>
    <name evidence="9" type="primary">mdtB</name>
    <name evidence="9" type="ORF">PNK_2018</name>
</gene>
<feature type="transmembrane region" description="Helical" evidence="8">
    <location>
        <begin position="466"/>
        <end position="489"/>
    </location>
</feature>
<dbReference type="PATRIC" id="fig|389348.3.peg.2271"/>
<dbReference type="SUPFAM" id="SSF82714">
    <property type="entry name" value="Multidrug efflux transporter AcrB TolC docking domain, DN and DC subdomains"/>
    <property type="match status" value="2"/>
</dbReference>
<sequence>MNLSEPFIRRPIMTVLVMVAILLLGLMAFNRLPVSNLPNVDYPTINVTVAFPGASPETMANNVATPLEKEFMTIPGINYVTSANTLGDTNIVLQFDISKSMDSAAQDVEAAISRAKTKLPPDLPNDPTYKKVNPSDTPILYIALTSATMPRAELYTYANTYIGQRLSMLNGVAQVITYGSPYAVRVQVNPYTLANLGITLEDVEKAIVTGNPYLPTGTLTGTVQASTIISKGQLETADKYEPLIVAYRNQSPVRVRDIGRAIDSLQNDKYDLRYVDSEKSQPTVVLAVQRQPGANTVQVADEIHRMLPQLAAELPTSVELKVVFDKSVSIKDSVEEVEFTLIVALVLVVLVIFFYLGKITDTLIPSLVLPMSVIGTFIFMYLLGYSIDNLSLLALILAVGFIIDDAIVVLENIVRRVEGGEDPWTASIEGSKQIGFTILSMTLSLIAVFIPMIFMGGLIGKIFQEFAITLVIITLISGIISLTLTPMLCSRFIKAHSQSSEGILEKSANFFNNALLAMYKPALNWVLDHRWIALVLGALSVILSGYYFYILPQDFIPDDDIGFIIAYTQSEQGTSPSRMIEYQNKVIDVIDADPSVDTLVSIAANPQYRNGIAFIRLKPRSERPPITQVVQELYAKLLLIPGINTYLKNVPLIDLAVGTQTKGSYQYTLQSIDANSLYKAATELIDRMQKLPGFQAVNSDLEIKDPQLNIEILRDQASTFGVEASNIETALQLAFGGGRVSRIQTPIEQYDVILEVEPRFQQEVNTLSKIYVRSKTNDQLVPLDAVVKLNKGVGAASINHVSQFPSTTISFNLAPGIPLGTALEELRKVAKEVLPANVTGEVKGAAETFEESIRSTSFLLVVAVLAIYIVLGILYESFIHPLTILSTLPPATLGGVATLALFNLPLSLYAYLGIILLIGIVKKNGIIMVDYALENQRTSNQTSREAIFNACIVRFRPIMMTTVTSIMGAVPIALAIGSGADARRPLGLVIIGGLLFSQLVTLFVTPAIYLYLDRYHDRWTLKVPEHPPR</sequence>
<feature type="transmembrane region" description="Helical" evidence="8">
    <location>
        <begin position="857"/>
        <end position="875"/>
    </location>
</feature>
<comment type="subcellular location">
    <subcellularLocation>
        <location evidence="1">Cell inner membrane</location>
        <topology evidence="1">Multi-pass membrane protein</topology>
    </subcellularLocation>
</comment>
<dbReference type="FunCoup" id="A0A0U5JIJ9">
    <property type="interactions" value="235"/>
</dbReference>
<dbReference type="SUPFAM" id="SSF82866">
    <property type="entry name" value="Multidrug efflux transporter AcrB transmembrane domain"/>
    <property type="match status" value="2"/>
</dbReference>
<evidence type="ECO:0000256" key="8">
    <source>
        <dbReference type="SAM" id="Phobius"/>
    </source>
</evidence>
<feature type="transmembrane region" description="Helical" evidence="8">
    <location>
        <begin position="12"/>
        <end position="29"/>
    </location>
</feature>
<name>A0A0U5JIJ9_9BACT</name>
<dbReference type="Pfam" id="PF00873">
    <property type="entry name" value="ACR_tran"/>
    <property type="match status" value="1"/>
</dbReference>
<keyword evidence="2" id="KW-0813">Transport</keyword>
<dbReference type="Gene3D" id="3.30.70.1320">
    <property type="entry name" value="Multidrug efflux transporter AcrB pore domain like"/>
    <property type="match status" value="1"/>
</dbReference>
<feature type="transmembrane region" description="Helical" evidence="8">
    <location>
        <begin position="954"/>
        <end position="976"/>
    </location>
</feature>
<accession>A0A0U5JIJ9</accession>
<evidence type="ECO:0000256" key="5">
    <source>
        <dbReference type="ARBA" id="ARBA00022692"/>
    </source>
</evidence>
<dbReference type="RefSeq" id="WP_059061831.1">
    <property type="nucleotide sequence ID" value="NZ_LN879502.1"/>
</dbReference>
<dbReference type="PANTHER" id="PTHR32063">
    <property type="match status" value="1"/>
</dbReference>
<keyword evidence="10" id="KW-1185">Reference proteome</keyword>
<dbReference type="InterPro" id="IPR027463">
    <property type="entry name" value="AcrB_DN_DC_subdom"/>
</dbReference>
<evidence type="ECO:0000256" key="6">
    <source>
        <dbReference type="ARBA" id="ARBA00022989"/>
    </source>
</evidence>
<proteinExistence type="predicted"/>
<dbReference type="GO" id="GO:0042910">
    <property type="term" value="F:xenobiotic transmembrane transporter activity"/>
    <property type="evidence" value="ECO:0007669"/>
    <property type="project" value="TreeGrafter"/>
</dbReference>